<accession>A0AAN7Q0J8</accession>
<dbReference type="PANTHER" id="PTHR33480:SF5">
    <property type="entry name" value="SI:DKEY-51D8.9"/>
    <property type="match status" value="1"/>
</dbReference>
<keyword evidence="3" id="KW-1185">Reference proteome</keyword>
<sequence>MYALVVFVEDNEHYVCSTKNISGRFESNQVVPVKWLDNRRYPARVICTHESSAFLEKLDNEKFTTDLFSYGKPSITGDICDNVTAVTVSSFDTADGDYGSDNSIQDPNYIPAEKTNSLSSIVSEDHQQSVNHEEPEYENETEEANTRGFVDVSFTLLPQTERVLDYENLPTFEIPKATGRYTRRYFCIYCKKSFAKLPKHLEHCHANEVAVESFIKLPAGSKNRKVIIEKIRRRGDYEHNTNKEYNTGTLLVARRTKVENHQRNVKIVTCPECKGQFYNYCFYKHFKMCSKSNCKGDKDDESTDNSVDDLNEECVPVASTSTSTVKMKSKRRHVSGHRRFCGSKKSWSIEECSEVKKLFSDCLKTDKLPYNSNNVFESKMLSSHINKDIGKDTSLLIGKDKKDNNRDIKIEGRRIFEIHFLIQQLKKFGAHESSYGCNVTNMAFLKELRMVLVIN</sequence>
<reference evidence="3" key="1">
    <citation type="submission" date="2023-01" db="EMBL/GenBank/DDBJ databases">
        <title>Key to firefly adult light organ development and bioluminescence: homeobox transcription factors regulate luciferase expression and transportation to peroxisome.</title>
        <authorList>
            <person name="Fu X."/>
        </authorList>
    </citation>
    <scope>NUCLEOTIDE SEQUENCE [LARGE SCALE GENOMIC DNA]</scope>
</reference>
<name>A0AAN7Q0J8_9COLE</name>
<comment type="caution">
    <text evidence="2">The sequence shown here is derived from an EMBL/GenBank/DDBJ whole genome shotgun (WGS) entry which is preliminary data.</text>
</comment>
<gene>
    <name evidence="2" type="ORF">RN001_005608</name>
</gene>
<protein>
    <submittedName>
        <fullName evidence="2">Uncharacterized protein</fullName>
    </submittedName>
</protein>
<dbReference type="Proteomes" id="UP001353858">
    <property type="component" value="Unassembled WGS sequence"/>
</dbReference>
<feature type="compositionally biased region" description="Basic and acidic residues" evidence="1">
    <location>
        <begin position="123"/>
        <end position="134"/>
    </location>
</feature>
<organism evidence="2 3">
    <name type="scientific">Aquatica leii</name>
    <dbReference type="NCBI Taxonomy" id="1421715"/>
    <lineage>
        <taxon>Eukaryota</taxon>
        <taxon>Metazoa</taxon>
        <taxon>Ecdysozoa</taxon>
        <taxon>Arthropoda</taxon>
        <taxon>Hexapoda</taxon>
        <taxon>Insecta</taxon>
        <taxon>Pterygota</taxon>
        <taxon>Neoptera</taxon>
        <taxon>Endopterygota</taxon>
        <taxon>Coleoptera</taxon>
        <taxon>Polyphaga</taxon>
        <taxon>Elateriformia</taxon>
        <taxon>Elateroidea</taxon>
        <taxon>Lampyridae</taxon>
        <taxon>Luciolinae</taxon>
        <taxon>Aquatica</taxon>
    </lineage>
</organism>
<evidence type="ECO:0000313" key="3">
    <source>
        <dbReference type="Proteomes" id="UP001353858"/>
    </source>
</evidence>
<proteinExistence type="predicted"/>
<dbReference type="AlphaFoldDB" id="A0AAN7Q0J8"/>
<evidence type="ECO:0000256" key="1">
    <source>
        <dbReference type="SAM" id="MobiDB-lite"/>
    </source>
</evidence>
<dbReference type="EMBL" id="JARPUR010000002">
    <property type="protein sequence ID" value="KAK4882289.1"/>
    <property type="molecule type" value="Genomic_DNA"/>
</dbReference>
<feature type="region of interest" description="Disordered" evidence="1">
    <location>
        <begin position="123"/>
        <end position="144"/>
    </location>
</feature>
<evidence type="ECO:0000313" key="2">
    <source>
        <dbReference type="EMBL" id="KAK4882289.1"/>
    </source>
</evidence>
<dbReference type="PANTHER" id="PTHR33480">
    <property type="entry name" value="SET DOMAIN-CONTAINING PROTEIN-RELATED"/>
    <property type="match status" value="1"/>
</dbReference>